<gene>
    <name evidence="1" type="ORF">OWV82_006769</name>
</gene>
<organism evidence="1 2">
    <name type="scientific">Melia azedarach</name>
    <name type="common">Chinaberry tree</name>
    <dbReference type="NCBI Taxonomy" id="155640"/>
    <lineage>
        <taxon>Eukaryota</taxon>
        <taxon>Viridiplantae</taxon>
        <taxon>Streptophyta</taxon>
        <taxon>Embryophyta</taxon>
        <taxon>Tracheophyta</taxon>
        <taxon>Spermatophyta</taxon>
        <taxon>Magnoliopsida</taxon>
        <taxon>eudicotyledons</taxon>
        <taxon>Gunneridae</taxon>
        <taxon>Pentapetalae</taxon>
        <taxon>rosids</taxon>
        <taxon>malvids</taxon>
        <taxon>Sapindales</taxon>
        <taxon>Meliaceae</taxon>
        <taxon>Melia</taxon>
    </lineage>
</organism>
<accession>A0ACC1YLA0</accession>
<comment type="caution">
    <text evidence="1">The sequence shown here is derived from an EMBL/GenBank/DDBJ whole genome shotgun (WGS) entry which is preliminary data.</text>
</comment>
<dbReference type="Proteomes" id="UP001164539">
    <property type="component" value="Chromosome 3"/>
</dbReference>
<keyword evidence="2" id="KW-1185">Reference proteome</keyword>
<reference evidence="1 2" key="1">
    <citation type="journal article" date="2023" name="Science">
        <title>Complex scaffold remodeling in plant triterpene biosynthesis.</title>
        <authorList>
            <person name="De La Pena R."/>
            <person name="Hodgson H."/>
            <person name="Liu J.C."/>
            <person name="Stephenson M.J."/>
            <person name="Martin A.C."/>
            <person name="Owen C."/>
            <person name="Harkess A."/>
            <person name="Leebens-Mack J."/>
            <person name="Jimenez L.E."/>
            <person name="Osbourn A."/>
            <person name="Sattely E.S."/>
        </authorList>
    </citation>
    <scope>NUCLEOTIDE SEQUENCE [LARGE SCALE GENOMIC DNA]</scope>
    <source>
        <strain evidence="2">cv. JPN11</strain>
        <tissue evidence="1">Leaf</tissue>
    </source>
</reference>
<dbReference type="EMBL" id="CM051396">
    <property type="protein sequence ID" value="KAJ4723390.1"/>
    <property type="molecule type" value="Genomic_DNA"/>
</dbReference>
<evidence type="ECO:0000313" key="1">
    <source>
        <dbReference type="EMBL" id="KAJ4723390.1"/>
    </source>
</evidence>
<protein>
    <submittedName>
        <fullName evidence="1">Uncharacterized protein</fullName>
    </submittedName>
</protein>
<name>A0ACC1YLA0_MELAZ</name>
<proteinExistence type="predicted"/>
<sequence>MASTSSIFFIQTLFLACLLASPNETMATRHLPQTASPRTRSSFSLGTLPPLSKIISAISPKADNCSSLSQGSFPPLSSITSAMSPQASKVPSFSWFQQGSFPPLSSIRSGFSPKVSPLPPAFSWGSLPRFPGGIPAFRKIAPSPKAATSPPTRAWKIPKVPSGQFSWPVLFPPPARGRH</sequence>
<evidence type="ECO:0000313" key="2">
    <source>
        <dbReference type="Proteomes" id="UP001164539"/>
    </source>
</evidence>